<protein>
    <submittedName>
        <fullName evidence="3">Uncharacterized protein</fullName>
    </submittedName>
</protein>
<reference evidence="3 4" key="1">
    <citation type="submission" date="2018-03" db="EMBL/GenBank/DDBJ databases">
        <title>Genomic Encyclopedia of Type Strains, Phase III (KMG-III): the genomes of soil and plant-associated and newly described type strains.</title>
        <authorList>
            <person name="Whitman W."/>
        </authorList>
    </citation>
    <scope>NUCLEOTIDE SEQUENCE [LARGE SCALE GENOMIC DNA]</scope>
    <source>
        <strain evidence="3 4">CGMCC 1.07653</strain>
    </source>
</reference>
<dbReference type="OrthoDB" id="2707044at2"/>
<dbReference type="Proteomes" id="UP000242310">
    <property type="component" value="Unassembled WGS sequence"/>
</dbReference>
<keyword evidence="2" id="KW-0812">Transmembrane</keyword>
<keyword evidence="2" id="KW-0472">Membrane</keyword>
<keyword evidence="2" id="KW-1133">Transmembrane helix</keyword>
<sequence length="99" mass="10880">MHPFPVRGPKGKYEHRYFPFLPFLAGLAVGPILYGGYQSKGPVQVYSPQYGPQYGPSFGPSYGPHFGPGFGPQYGPQFGPPHGPWGGSPSYWRTPNDHE</sequence>
<evidence type="ECO:0000256" key="1">
    <source>
        <dbReference type="SAM" id="MobiDB-lite"/>
    </source>
</evidence>
<accession>A0A2P8HXM4</accession>
<dbReference type="AlphaFoldDB" id="A0A2P8HXM4"/>
<feature type="transmembrane region" description="Helical" evidence="2">
    <location>
        <begin position="20"/>
        <end position="37"/>
    </location>
</feature>
<feature type="region of interest" description="Disordered" evidence="1">
    <location>
        <begin position="76"/>
        <end position="99"/>
    </location>
</feature>
<dbReference type="EMBL" id="PYAV01000002">
    <property type="protein sequence ID" value="PSL50934.1"/>
    <property type="molecule type" value="Genomic_DNA"/>
</dbReference>
<evidence type="ECO:0000313" key="3">
    <source>
        <dbReference type="EMBL" id="PSL50934.1"/>
    </source>
</evidence>
<comment type="caution">
    <text evidence="3">The sequence shown here is derived from an EMBL/GenBank/DDBJ whole genome shotgun (WGS) entry which is preliminary data.</text>
</comment>
<name>A0A2P8HXM4_9BACI</name>
<evidence type="ECO:0000313" key="4">
    <source>
        <dbReference type="Proteomes" id="UP000242310"/>
    </source>
</evidence>
<dbReference type="RefSeq" id="WP_106587650.1">
    <property type="nucleotide sequence ID" value="NZ_PYAV01000002.1"/>
</dbReference>
<organism evidence="3 4">
    <name type="scientific">Salsuginibacillus halophilus</name>
    <dbReference type="NCBI Taxonomy" id="517424"/>
    <lineage>
        <taxon>Bacteria</taxon>
        <taxon>Bacillati</taxon>
        <taxon>Bacillota</taxon>
        <taxon>Bacilli</taxon>
        <taxon>Bacillales</taxon>
        <taxon>Bacillaceae</taxon>
        <taxon>Salsuginibacillus</taxon>
    </lineage>
</organism>
<gene>
    <name evidence="3" type="ORF">B0H94_102211</name>
</gene>
<keyword evidence="4" id="KW-1185">Reference proteome</keyword>
<proteinExistence type="predicted"/>
<evidence type="ECO:0000256" key="2">
    <source>
        <dbReference type="SAM" id="Phobius"/>
    </source>
</evidence>